<feature type="transmembrane region" description="Helical" evidence="5">
    <location>
        <begin position="254"/>
        <end position="279"/>
    </location>
</feature>
<sequence>MNLGRNMESIHVENAGNDGQPHTSMGAEQKSTTRAVFLSRSGLWTALSLIYMANFVNLFVGTVILSLLPYVLSDFSAHGLLPIFQMVVKIISGLSRMPMAKFIDAFGRTHGLLVSTALMILGLLIQASARNIAATGAAQILHGIGWNSLDYVFTVLVADLTSLKNRTLAYGLYVTPVIATSFVSPNVAELLNNRLDWRWVFGASAFIVLASSVPISIVLFRAGRTSRQTHMGESAPARRTTTLYRQKYKTLWTFFVQLEIPGVILAMTGLCLTLLPITLANIVDNGYRNTSIIVMLVSGLVSMVGFVVWEKWLAPVTYMPWILMTDRNLIGGCLVVLACVGSVDSWAVYYGSYLQVVHDQSITIAGYIINTYPLVFAISAPLFGILVRVTGHYKHLALCAVPVLTLFTGLLLEFSNTDTALGLLFMCQILIGLSERVLTATSQISVMSNIEHKNVAIAVGIWGTFLSIGAALGMTVSGAIWNKVVPTVLEASLPPENKSLTKHIFDSLPTQLQHPLGSPVRNAVITAYWAAQQKMVIVGICVAPVAMAAGAMWKNVNIRNHQEDESTGTQGVLW</sequence>
<dbReference type="InterPro" id="IPR011701">
    <property type="entry name" value="MFS"/>
</dbReference>
<name>A0A2P5HVX6_DIAHE</name>
<dbReference type="FunCoup" id="A0A2P5HVX6">
    <property type="interactions" value="16"/>
</dbReference>
<feature type="transmembrane region" description="Helical" evidence="5">
    <location>
        <begin position="364"/>
        <end position="389"/>
    </location>
</feature>
<dbReference type="PANTHER" id="PTHR23501">
    <property type="entry name" value="MAJOR FACILITATOR SUPERFAMILY"/>
    <property type="match status" value="1"/>
</dbReference>
<feature type="transmembrane region" description="Helical" evidence="5">
    <location>
        <begin position="106"/>
        <end position="125"/>
    </location>
</feature>
<gene>
    <name evidence="7" type="ORF">DHEL01_v207208</name>
</gene>
<keyword evidence="3 5" id="KW-1133">Transmembrane helix</keyword>
<evidence type="ECO:0000313" key="7">
    <source>
        <dbReference type="EMBL" id="POS74394.1"/>
    </source>
</evidence>
<dbReference type="OrthoDB" id="4078873at2759"/>
<evidence type="ECO:0000256" key="5">
    <source>
        <dbReference type="SAM" id="Phobius"/>
    </source>
</evidence>
<feature type="transmembrane region" description="Helical" evidence="5">
    <location>
        <begin position="170"/>
        <end position="187"/>
    </location>
</feature>
<accession>A0A2P5HVX6</accession>
<evidence type="ECO:0000256" key="3">
    <source>
        <dbReference type="ARBA" id="ARBA00022989"/>
    </source>
</evidence>
<dbReference type="Proteomes" id="UP000094444">
    <property type="component" value="Unassembled WGS sequence"/>
</dbReference>
<feature type="transmembrane region" description="Helical" evidence="5">
    <location>
        <begin position="199"/>
        <end position="220"/>
    </location>
</feature>
<dbReference type="GO" id="GO:0022857">
    <property type="term" value="F:transmembrane transporter activity"/>
    <property type="evidence" value="ECO:0007669"/>
    <property type="project" value="InterPro"/>
</dbReference>
<dbReference type="SUPFAM" id="SSF103473">
    <property type="entry name" value="MFS general substrate transporter"/>
    <property type="match status" value="1"/>
</dbReference>
<organism evidence="7 8">
    <name type="scientific">Diaporthe helianthi</name>
    <dbReference type="NCBI Taxonomy" id="158607"/>
    <lineage>
        <taxon>Eukaryota</taxon>
        <taxon>Fungi</taxon>
        <taxon>Dikarya</taxon>
        <taxon>Ascomycota</taxon>
        <taxon>Pezizomycotina</taxon>
        <taxon>Sordariomycetes</taxon>
        <taxon>Sordariomycetidae</taxon>
        <taxon>Diaporthales</taxon>
        <taxon>Diaporthaceae</taxon>
        <taxon>Diaporthe</taxon>
    </lineage>
</organism>
<feature type="transmembrane region" description="Helical" evidence="5">
    <location>
        <begin position="459"/>
        <end position="481"/>
    </location>
</feature>
<dbReference type="EMBL" id="MAVT02000636">
    <property type="protein sequence ID" value="POS74394.1"/>
    <property type="molecule type" value="Genomic_DNA"/>
</dbReference>
<feature type="transmembrane region" description="Helical" evidence="5">
    <location>
        <begin position="75"/>
        <end position="94"/>
    </location>
</feature>
<reference evidence="7" key="1">
    <citation type="submission" date="2017-09" db="EMBL/GenBank/DDBJ databases">
        <title>Polyketide synthases of a Diaporthe helianthi virulent isolate.</title>
        <authorList>
            <person name="Baroncelli R."/>
        </authorList>
    </citation>
    <scope>NUCLEOTIDE SEQUENCE [LARGE SCALE GENOMIC DNA]</scope>
    <source>
        <strain evidence="7">7/96</strain>
    </source>
</reference>
<keyword evidence="4 5" id="KW-0472">Membrane</keyword>
<dbReference type="Gene3D" id="1.20.1250.20">
    <property type="entry name" value="MFS general substrate transporter like domains"/>
    <property type="match status" value="2"/>
</dbReference>
<evidence type="ECO:0000259" key="6">
    <source>
        <dbReference type="PROSITE" id="PS50850"/>
    </source>
</evidence>
<dbReference type="PROSITE" id="PS50850">
    <property type="entry name" value="MFS"/>
    <property type="match status" value="1"/>
</dbReference>
<evidence type="ECO:0000313" key="8">
    <source>
        <dbReference type="Proteomes" id="UP000094444"/>
    </source>
</evidence>
<keyword evidence="2 5" id="KW-0812">Transmembrane</keyword>
<comment type="caution">
    <text evidence="7">The sequence shown here is derived from an EMBL/GenBank/DDBJ whole genome shotgun (WGS) entry which is preliminary data.</text>
</comment>
<feature type="domain" description="Major facilitator superfamily (MFS) profile" evidence="6">
    <location>
        <begin position="46"/>
        <end position="557"/>
    </location>
</feature>
<feature type="transmembrane region" description="Helical" evidence="5">
    <location>
        <begin position="535"/>
        <end position="553"/>
    </location>
</feature>
<dbReference type="InParanoid" id="A0A2P5HVX6"/>
<dbReference type="PANTHER" id="PTHR23501:SF107">
    <property type="entry name" value="TRANSPORTER, PUTATIVE (AFU_ORTHOLOGUE AFUA_7G04730)-RELATED"/>
    <property type="match status" value="1"/>
</dbReference>
<proteinExistence type="predicted"/>
<protein>
    <submittedName>
        <fullName evidence="7">Major facilitator superfamily transporter</fullName>
    </submittedName>
</protein>
<feature type="transmembrane region" description="Helical" evidence="5">
    <location>
        <begin position="43"/>
        <end position="69"/>
    </location>
</feature>
<evidence type="ECO:0000256" key="1">
    <source>
        <dbReference type="ARBA" id="ARBA00004141"/>
    </source>
</evidence>
<dbReference type="AlphaFoldDB" id="A0A2P5HVX6"/>
<comment type="subcellular location">
    <subcellularLocation>
        <location evidence="1">Membrane</location>
        <topology evidence="1">Multi-pass membrane protein</topology>
    </subcellularLocation>
</comment>
<dbReference type="GO" id="GO:0005886">
    <property type="term" value="C:plasma membrane"/>
    <property type="evidence" value="ECO:0007669"/>
    <property type="project" value="TreeGrafter"/>
</dbReference>
<dbReference type="InterPro" id="IPR020846">
    <property type="entry name" value="MFS_dom"/>
</dbReference>
<feature type="transmembrane region" description="Helical" evidence="5">
    <location>
        <begin position="291"/>
        <end position="309"/>
    </location>
</feature>
<feature type="transmembrane region" description="Helical" evidence="5">
    <location>
        <begin position="329"/>
        <end position="352"/>
    </location>
</feature>
<feature type="transmembrane region" description="Helical" evidence="5">
    <location>
        <begin position="420"/>
        <end position="438"/>
    </location>
</feature>
<keyword evidence="8" id="KW-1185">Reference proteome</keyword>
<feature type="transmembrane region" description="Helical" evidence="5">
    <location>
        <begin position="396"/>
        <end position="414"/>
    </location>
</feature>
<dbReference type="InterPro" id="IPR036259">
    <property type="entry name" value="MFS_trans_sf"/>
</dbReference>
<feature type="transmembrane region" description="Helical" evidence="5">
    <location>
        <begin position="137"/>
        <end position="158"/>
    </location>
</feature>
<evidence type="ECO:0000256" key="2">
    <source>
        <dbReference type="ARBA" id="ARBA00022692"/>
    </source>
</evidence>
<evidence type="ECO:0000256" key="4">
    <source>
        <dbReference type="ARBA" id="ARBA00023136"/>
    </source>
</evidence>
<dbReference type="Pfam" id="PF07690">
    <property type="entry name" value="MFS_1"/>
    <property type="match status" value="2"/>
</dbReference>